<keyword evidence="3" id="KW-1185">Reference proteome</keyword>
<evidence type="ECO:0000313" key="2">
    <source>
        <dbReference type="EMBL" id="TKA83470.1"/>
    </source>
</evidence>
<evidence type="ECO:0000259" key="1">
    <source>
        <dbReference type="PROSITE" id="PS50255"/>
    </source>
</evidence>
<dbReference type="SUPFAM" id="SSF55856">
    <property type="entry name" value="Cytochrome b5-like heme/steroid binding domain"/>
    <property type="match status" value="1"/>
</dbReference>
<sequence>MGKLRLSAFRPRHIPQDEKPEITIKQIEEGKGQRAEHAEHVELVETIEPVAQHSKIQLDSIVYPILPKRTAAKDLPFIPSTEVAKRDGKGGSRLWIVVDSIVLDATEYQKKHPGGRQIIAGFGGRNCSWQWWSFHGGGIWDSIAAGLRVGRAEGVSNPYERPPAIVGLRTHGFQDWD</sequence>
<comment type="caution">
    <text evidence="2">The sequence shown here is derived from an EMBL/GenBank/DDBJ whole genome shotgun (WGS) entry which is preliminary data.</text>
</comment>
<dbReference type="Pfam" id="PF00173">
    <property type="entry name" value="Cyt-b5"/>
    <property type="match status" value="1"/>
</dbReference>
<accession>A0A4U0Y038</accession>
<dbReference type="STRING" id="329884.A0A4U0Y038"/>
<dbReference type="InterPro" id="IPR036400">
    <property type="entry name" value="Cyt_B5-like_heme/steroid_sf"/>
</dbReference>
<dbReference type="OrthoDB" id="260519at2759"/>
<organism evidence="2 3">
    <name type="scientific">Friedmanniomyces simplex</name>
    <dbReference type="NCBI Taxonomy" id="329884"/>
    <lineage>
        <taxon>Eukaryota</taxon>
        <taxon>Fungi</taxon>
        <taxon>Dikarya</taxon>
        <taxon>Ascomycota</taxon>
        <taxon>Pezizomycotina</taxon>
        <taxon>Dothideomycetes</taxon>
        <taxon>Dothideomycetidae</taxon>
        <taxon>Mycosphaerellales</taxon>
        <taxon>Teratosphaeriaceae</taxon>
        <taxon>Friedmanniomyces</taxon>
    </lineage>
</organism>
<dbReference type="PROSITE" id="PS50255">
    <property type="entry name" value="CYTOCHROME_B5_2"/>
    <property type="match status" value="1"/>
</dbReference>
<dbReference type="SMART" id="SM01117">
    <property type="entry name" value="Cyt-b5"/>
    <property type="match status" value="1"/>
</dbReference>
<proteinExistence type="predicted"/>
<dbReference type="Proteomes" id="UP000309340">
    <property type="component" value="Unassembled WGS sequence"/>
</dbReference>
<dbReference type="Gene3D" id="3.10.120.10">
    <property type="entry name" value="Cytochrome b5-like heme/steroid binding domain"/>
    <property type="match status" value="1"/>
</dbReference>
<dbReference type="AlphaFoldDB" id="A0A4U0Y038"/>
<protein>
    <recommendedName>
        <fullName evidence="1">Cytochrome b5 heme-binding domain-containing protein</fullName>
    </recommendedName>
</protein>
<reference evidence="2 3" key="1">
    <citation type="submission" date="2017-03" db="EMBL/GenBank/DDBJ databases">
        <title>Genomes of endolithic fungi from Antarctica.</title>
        <authorList>
            <person name="Coleine C."/>
            <person name="Masonjones S."/>
            <person name="Stajich J.E."/>
        </authorList>
    </citation>
    <scope>NUCLEOTIDE SEQUENCE [LARGE SCALE GENOMIC DNA]</scope>
    <source>
        <strain evidence="2 3">CCFEE 5184</strain>
    </source>
</reference>
<feature type="domain" description="Cytochrome b5 heme-binding" evidence="1">
    <location>
        <begin position="75"/>
        <end position="153"/>
    </location>
</feature>
<gene>
    <name evidence="2" type="ORF">B0A55_00564</name>
</gene>
<name>A0A4U0Y038_9PEZI</name>
<dbReference type="EMBL" id="NAJQ01000008">
    <property type="protein sequence ID" value="TKA83470.1"/>
    <property type="molecule type" value="Genomic_DNA"/>
</dbReference>
<evidence type="ECO:0000313" key="3">
    <source>
        <dbReference type="Proteomes" id="UP000309340"/>
    </source>
</evidence>
<dbReference type="InterPro" id="IPR001199">
    <property type="entry name" value="Cyt_B5-like_heme/steroid-bd"/>
</dbReference>